<dbReference type="PANTHER" id="PTHR42912">
    <property type="entry name" value="METHYLTRANSFERASE"/>
    <property type="match status" value="1"/>
</dbReference>
<dbReference type="InterPro" id="IPR013216">
    <property type="entry name" value="Methyltransf_11"/>
</dbReference>
<dbReference type="GO" id="GO:0032259">
    <property type="term" value="P:methylation"/>
    <property type="evidence" value="ECO:0007669"/>
    <property type="project" value="UniProtKB-KW"/>
</dbReference>
<organism evidence="3 4">
    <name type="scientific">Pseudokineococcus lusitanus</name>
    <dbReference type="NCBI Taxonomy" id="763993"/>
    <lineage>
        <taxon>Bacteria</taxon>
        <taxon>Bacillati</taxon>
        <taxon>Actinomycetota</taxon>
        <taxon>Actinomycetes</taxon>
        <taxon>Kineosporiales</taxon>
        <taxon>Kineosporiaceae</taxon>
        <taxon>Pseudokineococcus</taxon>
    </lineage>
</organism>
<feature type="compositionally biased region" description="Low complexity" evidence="1">
    <location>
        <begin position="92"/>
        <end position="103"/>
    </location>
</feature>
<dbReference type="Gene3D" id="3.40.50.150">
    <property type="entry name" value="Vaccinia Virus protein VP39"/>
    <property type="match status" value="1"/>
</dbReference>
<evidence type="ECO:0000313" key="4">
    <source>
        <dbReference type="Proteomes" id="UP000276232"/>
    </source>
</evidence>
<gene>
    <name evidence="3" type="ORF">EDC03_1697</name>
</gene>
<evidence type="ECO:0000259" key="2">
    <source>
        <dbReference type="Pfam" id="PF08241"/>
    </source>
</evidence>
<feature type="region of interest" description="Disordered" evidence="1">
    <location>
        <begin position="1"/>
        <end position="112"/>
    </location>
</feature>
<name>A0A3N1HL86_9ACTN</name>
<evidence type="ECO:0000256" key="1">
    <source>
        <dbReference type="SAM" id="MobiDB-lite"/>
    </source>
</evidence>
<dbReference type="InParanoid" id="A0A3N1HL86"/>
<dbReference type="AlphaFoldDB" id="A0A3N1HL86"/>
<reference evidence="3 4" key="1">
    <citation type="journal article" date="2015" name="Stand. Genomic Sci.">
        <title>Genomic Encyclopedia of Bacterial and Archaeal Type Strains, Phase III: the genomes of soil and plant-associated and newly described type strains.</title>
        <authorList>
            <person name="Whitman W.B."/>
            <person name="Woyke T."/>
            <person name="Klenk H.P."/>
            <person name="Zhou Y."/>
            <person name="Lilburn T.G."/>
            <person name="Beck B.J."/>
            <person name="De Vos P."/>
            <person name="Vandamme P."/>
            <person name="Eisen J.A."/>
            <person name="Garrity G."/>
            <person name="Hugenholtz P."/>
            <person name="Kyrpides N.C."/>
        </authorList>
    </citation>
    <scope>NUCLEOTIDE SEQUENCE [LARGE SCALE GENOMIC DNA]</scope>
    <source>
        <strain evidence="3 4">CECT 7306</strain>
    </source>
</reference>
<protein>
    <submittedName>
        <fullName evidence="3">Methyltransferase family protein</fullName>
    </submittedName>
</protein>
<keyword evidence="3" id="KW-0808">Transferase</keyword>
<comment type="caution">
    <text evidence="3">The sequence shown here is derived from an EMBL/GenBank/DDBJ whole genome shotgun (WGS) entry which is preliminary data.</text>
</comment>
<evidence type="ECO:0000313" key="3">
    <source>
        <dbReference type="EMBL" id="ROP43102.1"/>
    </source>
</evidence>
<feature type="compositionally biased region" description="Low complexity" evidence="1">
    <location>
        <begin position="25"/>
        <end position="34"/>
    </location>
</feature>
<dbReference type="SUPFAM" id="SSF53335">
    <property type="entry name" value="S-adenosyl-L-methionine-dependent methyltransferases"/>
    <property type="match status" value="1"/>
</dbReference>
<accession>A0A3N1HL86</accession>
<dbReference type="InterPro" id="IPR050508">
    <property type="entry name" value="Methyltransf_Superfamily"/>
</dbReference>
<dbReference type="Proteomes" id="UP000276232">
    <property type="component" value="Unassembled WGS sequence"/>
</dbReference>
<dbReference type="EMBL" id="RJKN01000004">
    <property type="protein sequence ID" value="ROP43102.1"/>
    <property type="molecule type" value="Genomic_DNA"/>
</dbReference>
<dbReference type="Pfam" id="PF08241">
    <property type="entry name" value="Methyltransf_11"/>
    <property type="match status" value="1"/>
</dbReference>
<dbReference type="GO" id="GO:0008757">
    <property type="term" value="F:S-adenosylmethionine-dependent methyltransferase activity"/>
    <property type="evidence" value="ECO:0007669"/>
    <property type="project" value="InterPro"/>
</dbReference>
<keyword evidence="3" id="KW-0489">Methyltransferase</keyword>
<proteinExistence type="predicted"/>
<keyword evidence="4" id="KW-1185">Reference proteome</keyword>
<dbReference type="InterPro" id="IPR029063">
    <property type="entry name" value="SAM-dependent_MTases_sf"/>
</dbReference>
<feature type="domain" description="Methyltransferase type 11" evidence="2">
    <location>
        <begin position="141"/>
        <end position="239"/>
    </location>
</feature>
<sequence length="353" mass="35146">MSAAARALPSVREVLAAPVRCPATAEGAAVRPGAGAPPSPRTRARVGPAGDLGAGSPSAPVTRVAKADDPEEGPVPADAAPDPAHHADADAADPAAPGAAAAPARRDGRRTRGAHPVVAEGVAELLAAAGGPGSRAGLAVLDLGGGTGGLAVGLAEAGHDVVVVDPSPDALAALARRADEVGVAGRLTGVQGDTDDLAEHVADASVDLLLCHGVLEVVDDPEQALRACRRALRPTGRLSVLVAGRGGAVLGRVASGHLPQARALQQDRDGRWGPQDPLQRRFDADGARDLLARVGFSVLRTEGVGVLAPLAPRHGPDLDPSAARVLAALEQDAARDPALLGVAAALHLHAAPV</sequence>